<dbReference type="EnsemblPlants" id="KQK05667">
    <property type="protein sequence ID" value="KQK05667"/>
    <property type="gene ID" value="BRADI_2g21737v3"/>
</dbReference>
<organism evidence="3">
    <name type="scientific">Brachypodium distachyon</name>
    <name type="common">Purple false brome</name>
    <name type="synonym">Trachynia distachya</name>
    <dbReference type="NCBI Taxonomy" id="15368"/>
    <lineage>
        <taxon>Eukaryota</taxon>
        <taxon>Viridiplantae</taxon>
        <taxon>Streptophyta</taxon>
        <taxon>Embryophyta</taxon>
        <taxon>Tracheophyta</taxon>
        <taxon>Spermatophyta</taxon>
        <taxon>Magnoliopsida</taxon>
        <taxon>Liliopsida</taxon>
        <taxon>Poales</taxon>
        <taxon>Poaceae</taxon>
        <taxon>BOP clade</taxon>
        <taxon>Pooideae</taxon>
        <taxon>Stipodae</taxon>
        <taxon>Brachypodieae</taxon>
        <taxon>Brachypodium</taxon>
    </lineage>
</organism>
<feature type="transmembrane region" description="Helical" evidence="2">
    <location>
        <begin position="50"/>
        <end position="72"/>
    </location>
</feature>
<dbReference type="PANTHER" id="PTHR33870:SF27">
    <property type="entry name" value="OS05G0490400 PROTEIN"/>
    <property type="match status" value="1"/>
</dbReference>
<feature type="transmembrane region" description="Helical" evidence="2">
    <location>
        <begin position="22"/>
        <end position="44"/>
    </location>
</feature>
<evidence type="ECO:0000313" key="4">
    <source>
        <dbReference type="EnsemblPlants" id="KQK05666"/>
    </source>
</evidence>
<dbReference type="Proteomes" id="UP000008810">
    <property type="component" value="Chromosome 2"/>
</dbReference>
<feature type="compositionally biased region" description="Basic and acidic residues" evidence="1">
    <location>
        <begin position="260"/>
        <end position="281"/>
    </location>
</feature>
<dbReference type="GeneID" id="100839393"/>
<dbReference type="EnsemblPlants" id="KQK05666">
    <property type="protein sequence ID" value="KQK05666"/>
    <property type="gene ID" value="BRADI_2g21737v3"/>
</dbReference>
<protein>
    <submittedName>
        <fullName evidence="3 4">Uncharacterized protein</fullName>
    </submittedName>
</protein>
<dbReference type="Gramene" id="KQK05666">
    <property type="protein sequence ID" value="KQK05666"/>
    <property type="gene ID" value="BRADI_2g21737v3"/>
</dbReference>
<evidence type="ECO:0000256" key="2">
    <source>
        <dbReference type="SAM" id="Phobius"/>
    </source>
</evidence>
<reference evidence="4" key="3">
    <citation type="submission" date="2018-08" db="UniProtKB">
        <authorList>
            <consortium name="EnsemblPlants"/>
        </authorList>
    </citation>
    <scope>IDENTIFICATION</scope>
    <source>
        <strain evidence="4">cv. Bd21</strain>
    </source>
</reference>
<reference evidence="3 4" key="1">
    <citation type="journal article" date="2010" name="Nature">
        <title>Genome sequencing and analysis of the model grass Brachypodium distachyon.</title>
        <authorList>
            <consortium name="International Brachypodium Initiative"/>
        </authorList>
    </citation>
    <scope>NUCLEOTIDE SEQUENCE [LARGE SCALE GENOMIC DNA]</scope>
    <source>
        <strain evidence="3">Bd21</strain>
        <strain evidence="4">cv. Bd21</strain>
    </source>
</reference>
<reference evidence="3" key="2">
    <citation type="submission" date="2017-06" db="EMBL/GenBank/DDBJ databases">
        <title>WGS assembly of Brachypodium distachyon.</title>
        <authorList>
            <consortium name="The International Brachypodium Initiative"/>
            <person name="Lucas S."/>
            <person name="Harmon-Smith M."/>
            <person name="Lail K."/>
            <person name="Tice H."/>
            <person name="Grimwood J."/>
            <person name="Bruce D."/>
            <person name="Barry K."/>
            <person name="Shu S."/>
            <person name="Lindquist E."/>
            <person name="Wang M."/>
            <person name="Pitluck S."/>
            <person name="Vogel J.P."/>
            <person name="Garvin D.F."/>
            <person name="Mockler T.C."/>
            <person name="Schmutz J."/>
            <person name="Rokhsar D."/>
            <person name="Bevan M.W."/>
        </authorList>
    </citation>
    <scope>NUCLEOTIDE SEQUENCE</scope>
    <source>
        <strain evidence="3">Bd21</strain>
    </source>
</reference>
<name>A0A0Q3QWW1_BRADI</name>
<sequence length="752" mass="84253">MGIEAKHDSLCIKKVLRRSIRISYRCASEHWALFTLILLLYLLYRSSPGFFAFVMSVSPVIICATLLLGILLSYGSMHLPDAHEDQKTVAEFSAPKFGSFSRNIHFGPRQRFSEPAFKENTVSFKCWEIRNPRCKAKDDKLVKLDDIVPLLKGSVDQGDERIDARDRPAEVSASIPSMVTLHREVGVEEFMNANHEWESKDPISTSDESTEYVSLFEDVDQNRVNGKGTTFGLSSSSENDKENGKTVVKENQDEVLTDSQNDKVDSQNDKGTEATEDKPAEKPAGTCRWGRAFSVRQRKKLADIKMEPINADMGNQLDSSLGSPFARVNRHDDLSDFDSVKAGSYSSVISMAGVASVLDEIDPILGDEFAGPVSITNHDLGCDSKLCPQDPQISSDNIDEVDTGMAKNDSKDGEEKKDDGGSKPVFVWTVDDNKNSMDLGYSEVERSRRLEFLMAKRRSRKNIIFDLDKGLIDHDRNDVRRSADGFSRFPIQVQPISVPRRNPFDLDEADIPGSAPSILHGRKNLFELPFEESNDSGVPGYPDLDPQEFITGPCRDMVFRRHESFNFGGQARQLSRFKPCFVLEDMDIEEESTSNFLRQFSDKSMSKLSVITESDILSSVADQEERDELVKKEFLWDFQRQFSDKSMSKLSVLSESGTLSLVVDPEEGSGLINKDFLWYFQRQFSDKSVSRRSIAAESDNISSVADQDLLRQESDLGYAGSECSDVINFADDETLNDVRSGMESEAVENTAS</sequence>
<dbReference type="ExpressionAtlas" id="A0A0Q3QWW1">
    <property type="expression patterns" value="baseline"/>
</dbReference>
<dbReference type="KEGG" id="bdi:100839393"/>
<accession>A0A0Q3QWW1</accession>
<keyword evidence="2" id="KW-0472">Membrane</keyword>
<feature type="compositionally biased region" description="Basic and acidic residues" evidence="1">
    <location>
        <begin position="408"/>
        <end position="421"/>
    </location>
</feature>
<feature type="region of interest" description="Disordered" evidence="1">
    <location>
        <begin position="224"/>
        <end position="285"/>
    </location>
</feature>
<feature type="compositionally biased region" description="Polar residues" evidence="1">
    <location>
        <begin position="224"/>
        <end position="237"/>
    </location>
</feature>
<evidence type="ECO:0000256" key="1">
    <source>
        <dbReference type="SAM" id="MobiDB-lite"/>
    </source>
</evidence>
<feature type="region of interest" description="Disordered" evidence="1">
    <location>
        <begin position="386"/>
        <end position="424"/>
    </location>
</feature>
<dbReference type="OrthoDB" id="1908091at2759"/>
<evidence type="ECO:0000313" key="3">
    <source>
        <dbReference type="EMBL" id="KQK05666.1"/>
    </source>
</evidence>
<feature type="compositionally biased region" description="Basic and acidic residues" evidence="1">
    <location>
        <begin position="238"/>
        <end position="252"/>
    </location>
</feature>
<dbReference type="EMBL" id="CM000881">
    <property type="protein sequence ID" value="KQK05667.1"/>
    <property type="molecule type" value="Genomic_DNA"/>
</dbReference>
<proteinExistence type="predicted"/>
<dbReference type="PANTHER" id="PTHR33870">
    <property type="entry name" value="CARDIOMYOPATHY-ASSOCIATED PROTEIN"/>
    <property type="match status" value="1"/>
</dbReference>
<dbReference type="STRING" id="15368.A0A0Q3QWW1"/>
<keyword evidence="2" id="KW-1133">Transmembrane helix</keyword>
<dbReference type="RefSeq" id="XP_003568213.1">
    <property type="nucleotide sequence ID" value="XM_003568165.4"/>
</dbReference>
<dbReference type="Gramene" id="KQK05667">
    <property type="protein sequence ID" value="KQK05667"/>
    <property type="gene ID" value="BRADI_2g21737v3"/>
</dbReference>
<keyword evidence="2" id="KW-0812">Transmembrane</keyword>
<keyword evidence="5" id="KW-1185">Reference proteome</keyword>
<dbReference type="EMBL" id="CM000881">
    <property type="protein sequence ID" value="KQK05666.1"/>
    <property type="molecule type" value="Genomic_DNA"/>
</dbReference>
<evidence type="ECO:0000313" key="5">
    <source>
        <dbReference type="Proteomes" id="UP000008810"/>
    </source>
</evidence>
<dbReference type="AlphaFoldDB" id="A0A0Q3QWW1"/>
<gene>
    <name evidence="4" type="primary">LOC100839393</name>
    <name evidence="3" type="ORF">BRADI_2g21737v3</name>
</gene>